<feature type="signal peptide" evidence="1">
    <location>
        <begin position="1"/>
        <end position="22"/>
    </location>
</feature>
<keyword evidence="3" id="KW-1185">Reference proteome</keyword>
<evidence type="ECO:0000256" key="1">
    <source>
        <dbReference type="SAM" id="SignalP"/>
    </source>
</evidence>
<gene>
    <name evidence="2" type="ORF">CSKR_106030</name>
</gene>
<feature type="chain" id="PRO_5035903137" evidence="1">
    <location>
        <begin position="23"/>
        <end position="155"/>
    </location>
</feature>
<dbReference type="Proteomes" id="UP000286415">
    <property type="component" value="Unassembled WGS sequence"/>
</dbReference>
<reference evidence="2 3" key="1">
    <citation type="journal article" date="2018" name="Biotechnol. Adv.">
        <title>Improved genomic resources and new bioinformatic workflow for the carcinogenic parasite Clonorchis sinensis: Biotechnological implications.</title>
        <authorList>
            <person name="Wang D."/>
            <person name="Korhonen P.K."/>
            <person name="Gasser R.B."/>
            <person name="Young N.D."/>
        </authorList>
    </citation>
    <scope>NUCLEOTIDE SEQUENCE [LARGE SCALE GENOMIC DNA]</scope>
    <source>
        <strain evidence="2">Cs-k2</strain>
    </source>
</reference>
<evidence type="ECO:0000313" key="3">
    <source>
        <dbReference type="Proteomes" id="UP000286415"/>
    </source>
</evidence>
<evidence type="ECO:0000313" key="2">
    <source>
        <dbReference type="EMBL" id="KAG5454639.1"/>
    </source>
</evidence>
<reference evidence="2 3" key="2">
    <citation type="journal article" date="2021" name="Genomics">
        <title>High-quality reference genome for Clonorchis sinensis.</title>
        <authorList>
            <person name="Young N.D."/>
            <person name="Stroehlein A.J."/>
            <person name="Kinkar L."/>
            <person name="Wang T."/>
            <person name="Sohn W.M."/>
            <person name="Chang B.C.H."/>
            <person name="Kaur P."/>
            <person name="Weisz D."/>
            <person name="Dudchenko O."/>
            <person name="Aiden E.L."/>
            <person name="Korhonen P.K."/>
            <person name="Gasser R.B."/>
        </authorList>
    </citation>
    <scope>NUCLEOTIDE SEQUENCE [LARGE SCALE GENOMIC DNA]</scope>
    <source>
        <strain evidence="2">Cs-k2</strain>
    </source>
</reference>
<comment type="caution">
    <text evidence="2">The sequence shown here is derived from an EMBL/GenBank/DDBJ whole genome shotgun (WGS) entry which is preliminary data.</text>
</comment>
<accession>A0A8T1N034</accession>
<organism evidence="2 3">
    <name type="scientific">Clonorchis sinensis</name>
    <name type="common">Chinese liver fluke</name>
    <dbReference type="NCBI Taxonomy" id="79923"/>
    <lineage>
        <taxon>Eukaryota</taxon>
        <taxon>Metazoa</taxon>
        <taxon>Spiralia</taxon>
        <taxon>Lophotrochozoa</taxon>
        <taxon>Platyhelminthes</taxon>
        <taxon>Trematoda</taxon>
        <taxon>Digenea</taxon>
        <taxon>Opisthorchiida</taxon>
        <taxon>Opisthorchiata</taxon>
        <taxon>Opisthorchiidae</taxon>
        <taxon>Clonorchis</taxon>
    </lineage>
</organism>
<proteinExistence type="predicted"/>
<dbReference type="AlphaFoldDB" id="A0A8T1N034"/>
<dbReference type="EMBL" id="NIRI02000005">
    <property type="protein sequence ID" value="KAG5454639.1"/>
    <property type="molecule type" value="Genomic_DNA"/>
</dbReference>
<sequence>MHCYSAILFACCGLIYHSYVYAAPKLSTTPAPPFTKPPVSELGEIRCPKPNETALAELLAAIVLPGRNVEVLFVRTIFGQPDSFRALARIDGVTCSVCDVFGSQPIGNRLWVVRNNTDCTPDAFKENGASPYGKARTEDLLLIGVILLFYTMLYC</sequence>
<protein>
    <submittedName>
        <fullName evidence="2">Uncharacterized protein</fullName>
    </submittedName>
</protein>
<keyword evidence="1" id="KW-0732">Signal</keyword>
<name>A0A8T1N034_CLOSI</name>